<dbReference type="Pfam" id="PF13191">
    <property type="entry name" value="AAA_16"/>
    <property type="match status" value="1"/>
</dbReference>
<dbReference type="Gene3D" id="1.25.40.10">
    <property type="entry name" value="Tetratricopeptide repeat domain"/>
    <property type="match status" value="1"/>
</dbReference>
<dbReference type="CDD" id="cd06170">
    <property type="entry name" value="LuxR_C_like"/>
    <property type="match status" value="1"/>
</dbReference>
<evidence type="ECO:0000259" key="4">
    <source>
        <dbReference type="PROSITE" id="PS50801"/>
    </source>
</evidence>
<dbReference type="Pfam" id="PF00196">
    <property type="entry name" value="GerE"/>
    <property type="match status" value="1"/>
</dbReference>
<proteinExistence type="predicted"/>
<dbReference type="SUPFAM" id="SSF46894">
    <property type="entry name" value="C-terminal effector domain of the bipartite response regulators"/>
    <property type="match status" value="1"/>
</dbReference>
<keyword evidence="6" id="KW-1185">Reference proteome</keyword>
<dbReference type="InterPro" id="IPR036388">
    <property type="entry name" value="WH-like_DNA-bd_sf"/>
</dbReference>
<dbReference type="InterPro" id="IPR027417">
    <property type="entry name" value="P-loop_NTPase"/>
</dbReference>
<dbReference type="SMART" id="SM00421">
    <property type="entry name" value="HTH_LUXR"/>
    <property type="match status" value="1"/>
</dbReference>
<evidence type="ECO:0000259" key="3">
    <source>
        <dbReference type="PROSITE" id="PS50043"/>
    </source>
</evidence>
<reference evidence="6" key="1">
    <citation type="journal article" date="2019" name="Int. J. Syst. Evol. Microbiol.">
        <title>The Global Catalogue of Microorganisms (GCM) 10K type strain sequencing project: providing services to taxonomists for standard genome sequencing and annotation.</title>
        <authorList>
            <consortium name="The Broad Institute Genomics Platform"/>
            <consortium name="The Broad Institute Genome Sequencing Center for Infectious Disease"/>
            <person name="Wu L."/>
            <person name="Ma J."/>
        </authorList>
    </citation>
    <scope>NUCLEOTIDE SEQUENCE [LARGE SCALE GENOMIC DNA]</scope>
    <source>
        <strain evidence="6">TBRC 5832</strain>
    </source>
</reference>
<evidence type="ECO:0000256" key="1">
    <source>
        <dbReference type="ARBA" id="ARBA00022741"/>
    </source>
</evidence>
<dbReference type="InterPro" id="IPR016032">
    <property type="entry name" value="Sig_transdc_resp-reg_C-effctor"/>
</dbReference>
<comment type="caution">
    <text evidence="5">The sequence shown here is derived from an EMBL/GenBank/DDBJ whole genome shotgun (WGS) entry which is preliminary data.</text>
</comment>
<dbReference type="EMBL" id="JBHSBL010000021">
    <property type="protein sequence ID" value="MFC4069611.1"/>
    <property type="molecule type" value="Genomic_DNA"/>
</dbReference>
<dbReference type="PROSITE" id="PS00622">
    <property type="entry name" value="HTH_LUXR_1"/>
    <property type="match status" value="1"/>
</dbReference>
<dbReference type="RefSeq" id="WP_378070508.1">
    <property type="nucleotide sequence ID" value="NZ_JBHSBL010000021.1"/>
</dbReference>
<feature type="domain" description="STAS" evidence="4">
    <location>
        <begin position="125"/>
        <end position="168"/>
    </location>
</feature>
<dbReference type="PROSITE" id="PS50801">
    <property type="entry name" value="STAS"/>
    <property type="match status" value="1"/>
</dbReference>
<protein>
    <submittedName>
        <fullName evidence="5">Helix-turn-helix transcriptional regulator</fullName>
    </submittedName>
</protein>
<gene>
    <name evidence="5" type="ORF">ACFO0C_32205</name>
</gene>
<evidence type="ECO:0000256" key="2">
    <source>
        <dbReference type="ARBA" id="ARBA00022840"/>
    </source>
</evidence>
<keyword evidence="1" id="KW-0547">Nucleotide-binding</keyword>
<dbReference type="Proteomes" id="UP001595867">
    <property type="component" value="Unassembled WGS sequence"/>
</dbReference>
<accession>A0ABV8J247</accession>
<keyword evidence="2" id="KW-0067">ATP-binding</keyword>
<dbReference type="PROSITE" id="PS50043">
    <property type="entry name" value="HTH_LUXR_2"/>
    <property type="match status" value="1"/>
</dbReference>
<dbReference type="InterPro" id="IPR041664">
    <property type="entry name" value="AAA_16"/>
</dbReference>
<dbReference type="PANTHER" id="PTHR16305">
    <property type="entry name" value="TESTICULAR SOLUBLE ADENYLYL CYCLASE"/>
    <property type="match status" value="1"/>
</dbReference>
<dbReference type="PRINTS" id="PR00038">
    <property type="entry name" value="HTHLUXR"/>
</dbReference>
<sequence>MGLVEREQASLMLGRLLEKCTRKRQGEVVVVSGGLALGKTALLEGFAEHANSRGALVLTAAGSRAETDLQLGVIEQLFHSTELPDCTAERVSDLVRVSVSPAQADEHTIPELSDATGVHGICAILLELARTQPVVIGIDDVPFMDAASFQVLQSLLRRIRKAPILVVLNEWVQIQTPRQGLHAAMVRHSHHRIKLSTLSQDGVAQMAAQVVGDTTAARLAPHIHQETGGNPLLVRALLDDAAAESEDIATIAPRGLPGTAFGQAVLGCLHRWEPGLQTIAEGVAVLHDRSSPVMLNRLLGVNTEEAIKAMQVLDAAGLLDGHRFRSATARTAVLDSMTPEHRCELNLQVAALLDTCGVPSTEVAGHLVAAGQVSGTWAAEVLRDAARHAIAEDQSDRAVTLLQLALSAGADDQVQTAIRMMLARAEWRDSPSVAAHHLPQLQAAVRDGTLTDDDAVTVVRQLLWQGSPDAVDLMDQVIEQASGSAASRVTAELQLAYNFIYGSFRRPSEGEPSGGTRLRLVTDNLWAEAAATLAAALSSGEAERVASSAEHMLQSCRLRDDTLEVAASGLLALLYAGRTARAATWCDTLADEASLRRSNTWEALFCGIRAEIALRQGELATAAAGAQKALDMLPANGWGVLIGMPLATLLQAQAAMGHTSWVNAPEKHVVPEAMFQTVFGLRYLQARGHYYLAADHPLVAAHDFEHCSELMKKRNLDLPSIVPWRSDLAQAQLRLGRPGVARELVAAQLERLRPDDDRVRGVCLRVLAAASDLAQRSELLHGSVDTLENTGDQFELARSLADLSHTYQELGDSDTASLVLRRSIREAGVSGAERFLGRLSPGAAEGIQETDAELDTTPSISDAERRVATLAALGHTNREISRQLYITVSTVEQHLTRVYRKLNVRGRSALPPELTRQPDPYLRPAVDRNESFQAC</sequence>
<dbReference type="InterPro" id="IPR011990">
    <property type="entry name" value="TPR-like_helical_dom_sf"/>
</dbReference>
<dbReference type="InterPro" id="IPR002645">
    <property type="entry name" value="STAS_dom"/>
</dbReference>
<dbReference type="InterPro" id="IPR000792">
    <property type="entry name" value="Tscrpt_reg_LuxR_C"/>
</dbReference>
<name>A0ABV8J247_9ACTN</name>
<evidence type="ECO:0000313" key="6">
    <source>
        <dbReference type="Proteomes" id="UP001595867"/>
    </source>
</evidence>
<dbReference type="SUPFAM" id="SSF52540">
    <property type="entry name" value="P-loop containing nucleoside triphosphate hydrolases"/>
    <property type="match status" value="1"/>
</dbReference>
<evidence type="ECO:0000313" key="5">
    <source>
        <dbReference type="EMBL" id="MFC4069611.1"/>
    </source>
</evidence>
<organism evidence="5 6">
    <name type="scientific">Actinoplanes subglobosus</name>
    <dbReference type="NCBI Taxonomy" id="1547892"/>
    <lineage>
        <taxon>Bacteria</taxon>
        <taxon>Bacillati</taxon>
        <taxon>Actinomycetota</taxon>
        <taxon>Actinomycetes</taxon>
        <taxon>Micromonosporales</taxon>
        <taxon>Micromonosporaceae</taxon>
        <taxon>Actinoplanes</taxon>
    </lineage>
</organism>
<dbReference type="Gene3D" id="1.10.10.10">
    <property type="entry name" value="Winged helix-like DNA-binding domain superfamily/Winged helix DNA-binding domain"/>
    <property type="match status" value="1"/>
</dbReference>
<feature type="domain" description="HTH luxR-type" evidence="3">
    <location>
        <begin position="853"/>
        <end position="918"/>
    </location>
</feature>
<dbReference type="PANTHER" id="PTHR16305:SF28">
    <property type="entry name" value="GUANYLATE CYCLASE DOMAIN-CONTAINING PROTEIN"/>
    <property type="match status" value="1"/>
</dbReference>